<evidence type="ECO:0000313" key="2">
    <source>
        <dbReference type="EMBL" id="KAJ7611673.1"/>
    </source>
</evidence>
<comment type="caution">
    <text evidence="2">The sequence shown here is derived from an EMBL/GenBank/DDBJ whole genome shotgun (WGS) entry which is preliminary data.</text>
</comment>
<keyword evidence="3" id="KW-1185">Reference proteome</keyword>
<accession>A0AAD7B608</accession>
<reference evidence="2" key="1">
    <citation type="submission" date="2023-03" db="EMBL/GenBank/DDBJ databases">
        <title>Massive genome expansion in bonnet fungi (Mycena s.s.) driven by repeated elements and novel gene families across ecological guilds.</title>
        <authorList>
            <consortium name="Lawrence Berkeley National Laboratory"/>
            <person name="Harder C.B."/>
            <person name="Miyauchi S."/>
            <person name="Viragh M."/>
            <person name="Kuo A."/>
            <person name="Thoen E."/>
            <person name="Andreopoulos B."/>
            <person name="Lu D."/>
            <person name="Skrede I."/>
            <person name="Drula E."/>
            <person name="Henrissat B."/>
            <person name="Morin E."/>
            <person name="Kohler A."/>
            <person name="Barry K."/>
            <person name="LaButti K."/>
            <person name="Morin E."/>
            <person name="Salamov A."/>
            <person name="Lipzen A."/>
            <person name="Mereny Z."/>
            <person name="Hegedus B."/>
            <person name="Baldrian P."/>
            <person name="Stursova M."/>
            <person name="Weitz H."/>
            <person name="Taylor A."/>
            <person name="Grigoriev I.V."/>
            <person name="Nagy L.G."/>
            <person name="Martin F."/>
            <person name="Kauserud H."/>
        </authorList>
    </citation>
    <scope>NUCLEOTIDE SEQUENCE</scope>
    <source>
        <strain evidence="2">9284</strain>
    </source>
</reference>
<dbReference type="EMBL" id="JARKIF010000032">
    <property type="protein sequence ID" value="KAJ7611673.1"/>
    <property type="molecule type" value="Genomic_DNA"/>
</dbReference>
<sequence length="347" mass="38205">MRITSTISQTSEEIPVVLATLDGKSKFLPRPATHKDMQRLIRAHYDVPDGAGLQFDVSSWDVCGGQNVEITEAAFALLVPLLDRISVSTVQPVGAVNRAIPTPAATPPLVVEENADSHSDRVKSESESSEAEVSSSSEEDEEDATTRVKDVVTRVKVESVPHSPMPKTRVKEQVIRTPETASSDEEQDEEDNQVPPSPTPLPKTPLSKRRIKEEVRRTPQNARAGTSRQHAMESVTIESSQASQASETEERYRISVSCANPKKEADFHMRGRYTVQKVLVAVCNNFHLDPNRAKLMLCVEVDSEEEDGGKESMQFECARNETMTQAGVGPGSRLVVLVKENDEDESD</sequence>
<feature type="compositionally biased region" description="Basic and acidic residues" evidence="1">
    <location>
        <begin position="115"/>
        <end position="126"/>
    </location>
</feature>
<evidence type="ECO:0000313" key="3">
    <source>
        <dbReference type="Proteomes" id="UP001221142"/>
    </source>
</evidence>
<feature type="compositionally biased region" description="Basic and acidic residues" evidence="1">
    <location>
        <begin position="144"/>
        <end position="159"/>
    </location>
</feature>
<name>A0AAD7B608_9AGAR</name>
<evidence type="ECO:0000256" key="1">
    <source>
        <dbReference type="SAM" id="MobiDB-lite"/>
    </source>
</evidence>
<protein>
    <submittedName>
        <fullName evidence="2">Uncharacterized protein</fullName>
    </submittedName>
</protein>
<dbReference type="AlphaFoldDB" id="A0AAD7B608"/>
<feature type="region of interest" description="Disordered" evidence="1">
    <location>
        <begin position="107"/>
        <end position="250"/>
    </location>
</feature>
<organism evidence="2 3">
    <name type="scientific">Roridomyces roridus</name>
    <dbReference type="NCBI Taxonomy" id="1738132"/>
    <lineage>
        <taxon>Eukaryota</taxon>
        <taxon>Fungi</taxon>
        <taxon>Dikarya</taxon>
        <taxon>Basidiomycota</taxon>
        <taxon>Agaricomycotina</taxon>
        <taxon>Agaricomycetes</taxon>
        <taxon>Agaricomycetidae</taxon>
        <taxon>Agaricales</taxon>
        <taxon>Marasmiineae</taxon>
        <taxon>Mycenaceae</taxon>
        <taxon>Roridomyces</taxon>
    </lineage>
</organism>
<feature type="compositionally biased region" description="Polar residues" evidence="1">
    <location>
        <begin position="218"/>
        <end position="229"/>
    </location>
</feature>
<feature type="compositionally biased region" description="Acidic residues" evidence="1">
    <location>
        <begin position="182"/>
        <end position="192"/>
    </location>
</feature>
<dbReference type="Proteomes" id="UP001221142">
    <property type="component" value="Unassembled WGS sequence"/>
</dbReference>
<gene>
    <name evidence="2" type="ORF">FB45DRAFT_940650</name>
</gene>
<proteinExistence type="predicted"/>